<reference evidence="4 5" key="1">
    <citation type="submission" date="2025-04" db="UniProtKB">
        <authorList>
            <consortium name="RefSeq"/>
        </authorList>
    </citation>
    <scope>IDENTIFICATION</scope>
    <source>
        <strain evidence="4 5">J_2021</strain>
        <tissue evidence="4 5">Erythrocytes</tissue>
    </source>
</reference>
<dbReference type="AlphaFoldDB" id="A0A8J1LFJ2"/>
<gene>
    <name evidence="4 5" type="primary">LOC108698097</name>
</gene>
<evidence type="ECO:0000313" key="5">
    <source>
        <dbReference type="RefSeq" id="XP_041428171.1"/>
    </source>
</evidence>
<sequence>MSWMKESFNKSMADMVTQVTDNVLKNISPHLSGLDQPTPIAIEAPEGAAFIGGGHLQGSSLEGRSVELRRDSPESDGELSTTSSTIEDSAFNTDLVEPLIKALRKTLDLEDKLQSPTKKDKMFKSIAKKNHLFPIHEFIKKTVDSEWENPDRKFTVSRRFRKMFPFPSDQSKAWEFAPKVDAAITRVARRTTLPVDEGVSLRDPMERRQDASLKRAYVAGGATCKAAVAITSVTRANNIWLQELEEAIKKGEDRSKLAHMLQDIKVANDFVAEASMDVVKLAGKSMSLSVTARRGLWLRHWNADPQSKHNLCSLPFRGNLLFGPELDQIISKMSAGKSPFLPQDRRDGRQVRGRFISRPNFKDAKQYKPGKPFSRQWKPKDQSFPGKSVQKQEKRA</sequence>
<feature type="region of interest" description="Disordered" evidence="1">
    <location>
        <begin position="337"/>
        <end position="396"/>
    </location>
</feature>
<protein>
    <submittedName>
        <fullName evidence="4 5">Lamina-associated polypeptide 2-like</fullName>
    </submittedName>
</protein>
<organism evidence="3 5">
    <name type="scientific">Xenopus laevis</name>
    <name type="common">African clawed frog</name>
    <dbReference type="NCBI Taxonomy" id="8355"/>
    <lineage>
        <taxon>Eukaryota</taxon>
        <taxon>Metazoa</taxon>
        <taxon>Chordata</taxon>
        <taxon>Craniata</taxon>
        <taxon>Vertebrata</taxon>
        <taxon>Euteleostomi</taxon>
        <taxon>Amphibia</taxon>
        <taxon>Batrachia</taxon>
        <taxon>Anura</taxon>
        <taxon>Pipoidea</taxon>
        <taxon>Pipidae</taxon>
        <taxon>Xenopodinae</taxon>
        <taxon>Xenopus</taxon>
        <taxon>Xenopus</taxon>
    </lineage>
</organism>
<evidence type="ECO:0000313" key="3">
    <source>
        <dbReference type="Proteomes" id="UP000186698"/>
    </source>
</evidence>
<name>A0A8J1LFJ2_XENLA</name>
<dbReference type="Pfam" id="PF11560">
    <property type="entry name" value="LAP2alpha"/>
    <property type="match status" value="1"/>
</dbReference>
<dbReference type="RefSeq" id="XP_041428171.1">
    <property type="nucleotide sequence ID" value="XM_041572237.1"/>
</dbReference>
<accession>A0A8J1LFJ2</accession>
<dbReference type="Proteomes" id="UP000186698">
    <property type="component" value="Chromosome 8L"/>
</dbReference>
<dbReference type="Gene3D" id="1.10.287.3160">
    <property type="match status" value="1"/>
</dbReference>
<evidence type="ECO:0000313" key="4">
    <source>
        <dbReference type="RefSeq" id="XP_041428170.1"/>
    </source>
</evidence>
<evidence type="ECO:0000259" key="2">
    <source>
        <dbReference type="Pfam" id="PF11560"/>
    </source>
</evidence>
<dbReference type="InterPro" id="IPR021623">
    <property type="entry name" value="LAP2alpha_C"/>
</dbReference>
<dbReference type="OrthoDB" id="9905409at2759"/>
<dbReference type="RefSeq" id="XP_041428170.1">
    <property type="nucleotide sequence ID" value="XM_041572236.1"/>
</dbReference>
<dbReference type="KEGG" id="xla:108698097"/>
<evidence type="ECO:0000256" key="1">
    <source>
        <dbReference type="SAM" id="MobiDB-lite"/>
    </source>
</evidence>
<keyword evidence="3" id="KW-1185">Reference proteome</keyword>
<dbReference type="GeneID" id="108698097"/>
<proteinExistence type="predicted"/>
<feature type="domain" description="Lamina-associated polypeptide 2 alpha C-terminal" evidence="2">
    <location>
        <begin position="121"/>
        <end position="333"/>
    </location>
</feature>